<dbReference type="Proteomes" id="UP000320672">
    <property type="component" value="Chromosome"/>
</dbReference>
<evidence type="ECO:0000313" key="2">
    <source>
        <dbReference type="EMBL" id="QDS92153.1"/>
    </source>
</evidence>
<feature type="region of interest" description="Disordered" evidence="1">
    <location>
        <begin position="103"/>
        <end position="123"/>
    </location>
</feature>
<dbReference type="EMBL" id="CP036262">
    <property type="protein sequence ID" value="QDS92153.1"/>
    <property type="molecule type" value="Genomic_DNA"/>
</dbReference>
<keyword evidence="3" id="KW-1185">Reference proteome</keyword>
<proteinExistence type="predicted"/>
<accession>A0A517MB80</accession>
<dbReference type="KEGG" id="rml:FF011L_08890"/>
<name>A0A517MB80_9BACT</name>
<protein>
    <submittedName>
        <fullName evidence="2">Uncharacterized protein</fullName>
    </submittedName>
</protein>
<dbReference type="AlphaFoldDB" id="A0A517MB80"/>
<sequence>MALQDNTGMSLYSRTELYAIYLEVARRDHQWRRQAMYGAEQPPEGHAPFRPLNEALFSERRDAALRVPEGAERFQLQLLRRARFYHVNVAEFLNQTAAPSAANPILEMPTRPAVSRTPRKQSA</sequence>
<evidence type="ECO:0000256" key="1">
    <source>
        <dbReference type="SAM" id="MobiDB-lite"/>
    </source>
</evidence>
<dbReference type="OrthoDB" id="283568at2"/>
<evidence type="ECO:0000313" key="3">
    <source>
        <dbReference type="Proteomes" id="UP000320672"/>
    </source>
</evidence>
<organism evidence="2 3">
    <name type="scientific">Roseimaritima multifibrata</name>
    <dbReference type="NCBI Taxonomy" id="1930274"/>
    <lineage>
        <taxon>Bacteria</taxon>
        <taxon>Pseudomonadati</taxon>
        <taxon>Planctomycetota</taxon>
        <taxon>Planctomycetia</taxon>
        <taxon>Pirellulales</taxon>
        <taxon>Pirellulaceae</taxon>
        <taxon>Roseimaritima</taxon>
    </lineage>
</organism>
<dbReference type="RefSeq" id="WP_145350394.1">
    <property type="nucleotide sequence ID" value="NZ_CP036262.1"/>
</dbReference>
<reference evidence="2 3" key="1">
    <citation type="submission" date="2019-02" db="EMBL/GenBank/DDBJ databases">
        <title>Deep-cultivation of Planctomycetes and their phenomic and genomic characterization uncovers novel biology.</title>
        <authorList>
            <person name="Wiegand S."/>
            <person name="Jogler M."/>
            <person name="Boedeker C."/>
            <person name="Pinto D."/>
            <person name="Vollmers J."/>
            <person name="Rivas-Marin E."/>
            <person name="Kohn T."/>
            <person name="Peeters S.H."/>
            <person name="Heuer A."/>
            <person name="Rast P."/>
            <person name="Oberbeckmann S."/>
            <person name="Bunk B."/>
            <person name="Jeske O."/>
            <person name="Meyerdierks A."/>
            <person name="Storesund J.E."/>
            <person name="Kallscheuer N."/>
            <person name="Luecker S."/>
            <person name="Lage O.M."/>
            <person name="Pohl T."/>
            <person name="Merkel B.J."/>
            <person name="Hornburger P."/>
            <person name="Mueller R.-W."/>
            <person name="Bruemmer F."/>
            <person name="Labrenz M."/>
            <person name="Spormann A.M."/>
            <person name="Op den Camp H."/>
            <person name="Overmann J."/>
            <person name="Amann R."/>
            <person name="Jetten M.S.M."/>
            <person name="Mascher T."/>
            <person name="Medema M.H."/>
            <person name="Devos D.P."/>
            <person name="Kaster A.-K."/>
            <person name="Ovreas L."/>
            <person name="Rohde M."/>
            <person name="Galperin M.Y."/>
            <person name="Jogler C."/>
        </authorList>
    </citation>
    <scope>NUCLEOTIDE SEQUENCE [LARGE SCALE GENOMIC DNA]</scope>
    <source>
        <strain evidence="2 3">FF011L</strain>
    </source>
</reference>
<gene>
    <name evidence="2" type="ORF">FF011L_08890</name>
</gene>